<evidence type="ECO:0000256" key="13">
    <source>
        <dbReference type="ARBA" id="ARBA00044094"/>
    </source>
</evidence>
<dbReference type="CDD" id="cd18787">
    <property type="entry name" value="SF2_C_DEAD"/>
    <property type="match status" value="1"/>
</dbReference>
<keyword evidence="5 16" id="KW-0378">Hydrolase</keyword>
<dbReference type="FunFam" id="3.40.50.300:FF:000842">
    <property type="entry name" value="ATP-dependent RNA helicase DRS1"/>
    <property type="match status" value="1"/>
</dbReference>
<dbReference type="STRING" id="71717.A0A4Y7TN90"/>
<dbReference type="PROSITE" id="PS00039">
    <property type="entry name" value="DEAD_ATP_HELICASE"/>
    <property type="match status" value="1"/>
</dbReference>
<evidence type="ECO:0000259" key="19">
    <source>
        <dbReference type="PROSITE" id="PS51192"/>
    </source>
</evidence>
<dbReference type="PROSITE" id="PS51195">
    <property type="entry name" value="Q_MOTIF"/>
    <property type="match status" value="1"/>
</dbReference>
<sequence>MADYIMTIDSDVEDIPEPAPQPKMKTQKSEDDAALNPDFVFDLADDTYADILNTGVTVQDLIKTGSKATPISVDEIVARRKLSRKRKRSADDQDGSVSEEEYEEGDSEEDEGVSDEEGFKMDELGEASDDPIRVGAEEEEEEEDSSEDEDEETEADKARKAAFFAAEDDATKEAHDSFLSMNLSRPLLKSLTSLGFSKPTPIQAATIPVALLGKDVVGNAVTGSGKTAAFMIPMLERLLYRDKGKKAAATRCLVLLPTRELAVQCYEVGNKLASHTDVQLCLLVGGLSLKTQEVALRARPDIVLATPGRLIDHIRNSPGFTLDAIDILVLDEADRMLSDGFHEELTEIINSCPKSRQTMLFSATMTDSVDELIKMSLDKPVRLFVDPKRSTARGLTQEFVRVRKESERPALLVALCKQTFKRKVIVFLGSKKMAHQMRIVFSILGMKCDELHGDLSQEQRLNALQAFRDGKVDYLMATDLASRGLDIKGVETVINYDMPNQLAQYLHRVGRTARAGKRGKSVTLVGEADRRMLKAAIKHAAGEDQVRQRSVPAEVTQKYIEKLEDLKDEIKEVMQEEKEEKQLRRAEMELKKGENLIEHETEIFSRPARTWFQSEKEKAKAKEIGKAEHEGGGKRARADAKNKDEEKKPKRDKFSGLSRRMKRRKMAMDEDKEEGVDKAVSAAIRSAKKAARPSKIGHSSTKLSSPSKARSGKQARSGGKKGKGAFDSDFGSRGSSNNHEGVRAVKGTKPNLNKKLGGGKKTGKK</sequence>
<feature type="region of interest" description="Disordered" evidence="18">
    <location>
        <begin position="1"/>
        <end position="34"/>
    </location>
</feature>
<dbReference type="EC" id="3.6.4.13" evidence="2"/>
<feature type="domain" description="DEAD-box RNA helicase Q" evidence="21">
    <location>
        <begin position="176"/>
        <end position="204"/>
    </location>
</feature>
<evidence type="ECO:0000256" key="10">
    <source>
        <dbReference type="ARBA" id="ARBA00043881"/>
    </source>
</evidence>
<dbReference type="PANTHER" id="PTHR47959:SF1">
    <property type="entry name" value="ATP-DEPENDENT RNA HELICASE DBPA"/>
    <property type="match status" value="1"/>
</dbReference>
<evidence type="ECO:0000259" key="21">
    <source>
        <dbReference type="PROSITE" id="PS51195"/>
    </source>
</evidence>
<keyword evidence="7 16" id="KW-0067">ATP-binding</keyword>
<evidence type="ECO:0000256" key="7">
    <source>
        <dbReference type="ARBA" id="ARBA00022840"/>
    </source>
</evidence>
<dbReference type="Pfam" id="PF00271">
    <property type="entry name" value="Helicase_C"/>
    <property type="match status" value="1"/>
</dbReference>
<dbReference type="EMBL" id="QPFP01000008">
    <property type="protein sequence ID" value="TEB35022.1"/>
    <property type="molecule type" value="Genomic_DNA"/>
</dbReference>
<evidence type="ECO:0000256" key="2">
    <source>
        <dbReference type="ARBA" id="ARBA00012552"/>
    </source>
</evidence>
<evidence type="ECO:0000313" key="22">
    <source>
        <dbReference type="EMBL" id="TEB35022.1"/>
    </source>
</evidence>
<dbReference type="AlphaFoldDB" id="A0A4Y7TN90"/>
<evidence type="ECO:0000256" key="1">
    <source>
        <dbReference type="ARBA" id="ARBA00004604"/>
    </source>
</evidence>
<dbReference type="Proteomes" id="UP000298030">
    <property type="component" value="Unassembled WGS sequence"/>
</dbReference>
<keyword evidence="4 16" id="KW-0547">Nucleotide-binding</keyword>
<protein>
    <recommendedName>
        <fullName evidence="12">ATP-dependent RNA helicase DRS1</fullName>
        <ecNumber evidence="2">3.6.4.13</ecNumber>
    </recommendedName>
    <alternativeName>
        <fullName evidence="13">ATP-dependent RNA helicase drs1</fullName>
    </alternativeName>
</protein>
<feature type="region of interest" description="Disordered" evidence="18">
    <location>
        <begin position="80"/>
        <end position="157"/>
    </location>
</feature>
<accession>A0A4Y7TN90</accession>
<dbReference type="InterPro" id="IPR014014">
    <property type="entry name" value="RNA_helicase_DEAD_Q_motif"/>
</dbReference>
<organism evidence="22 23">
    <name type="scientific">Coprinellus micaceus</name>
    <name type="common">Glistening ink-cap mushroom</name>
    <name type="synonym">Coprinus micaceus</name>
    <dbReference type="NCBI Taxonomy" id="71717"/>
    <lineage>
        <taxon>Eukaryota</taxon>
        <taxon>Fungi</taxon>
        <taxon>Dikarya</taxon>
        <taxon>Basidiomycota</taxon>
        <taxon>Agaricomycotina</taxon>
        <taxon>Agaricomycetes</taxon>
        <taxon>Agaricomycetidae</taxon>
        <taxon>Agaricales</taxon>
        <taxon>Agaricineae</taxon>
        <taxon>Psathyrellaceae</taxon>
        <taxon>Coprinellus</taxon>
    </lineage>
</organism>
<dbReference type="GO" id="GO:0005730">
    <property type="term" value="C:nucleolus"/>
    <property type="evidence" value="ECO:0007669"/>
    <property type="project" value="UniProtKB-SubCell"/>
</dbReference>
<evidence type="ECO:0000256" key="11">
    <source>
        <dbReference type="ARBA" id="ARBA00043999"/>
    </source>
</evidence>
<dbReference type="GO" id="GO:0016787">
    <property type="term" value="F:hydrolase activity"/>
    <property type="evidence" value="ECO:0007669"/>
    <property type="project" value="UniProtKB-KW"/>
</dbReference>
<dbReference type="InterPro" id="IPR001650">
    <property type="entry name" value="Helicase_C-like"/>
</dbReference>
<feature type="compositionally biased region" description="Polar residues" evidence="18">
    <location>
        <begin position="697"/>
        <end position="708"/>
    </location>
</feature>
<feature type="compositionally biased region" description="Acidic residues" evidence="18">
    <location>
        <begin position="92"/>
        <end position="116"/>
    </location>
</feature>
<dbReference type="SMART" id="SM00490">
    <property type="entry name" value="HELICc"/>
    <property type="match status" value="1"/>
</dbReference>
<evidence type="ECO:0000256" key="8">
    <source>
        <dbReference type="ARBA" id="ARBA00022884"/>
    </source>
</evidence>
<comment type="similarity">
    <text evidence="11">Belongs to the DEAD box helicase family. DDX27/DRS1 subfamily.</text>
</comment>
<evidence type="ECO:0000256" key="18">
    <source>
        <dbReference type="SAM" id="MobiDB-lite"/>
    </source>
</evidence>
<feature type="domain" description="Helicase ATP-binding" evidence="19">
    <location>
        <begin position="207"/>
        <end position="383"/>
    </location>
</feature>
<dbReference type="GO" id="GO:0006364">
    <property type="term" value="P:rRNA processing"/>
    <property type="evidence" value="ECO:0007669"/>
    <property type="project" value="UniProtKB-ARBA"/>
</dbReference>
<evidence type="ECO:0000256" key="9">
    <source>
        <dbReference type="ARBA" id="ARBA00023242"/>
    </source>
</evidence>
<dbReference type="InterPro" id="IPR050079">
    <property type="entry name" value="DEAD_box_RNA_helicase"/>
</dbReference>
<keyword evidence="3" id="KW-0690">Ribosome biogenesis</keyword>
<comment type="catalytic activity">
    <reaction evidence="14">
        <text>ATP + H2O = ADP + phosphate + H(+)</text>
        <dbReference type="Rhea" id="RHEA:13065"/>
        <dbReference type="ChEBI" id="CHEBI:15377"/>
        <dbReference type="ChEBI" id="CHEBI:15378"/>
        <dbReference type="ChEBI" id="CHEBI:30616"/>
        <dbReference type="ChEBI" id="CHEBI:43474"/>
        <dbReference type="ChEBI" id="CHEBI:456216"/>
        <dbReference type="EC" id="3.6.4.13"/>
    </reaction>
</comment>
<evidence type="ECO:0000256" key="6">
    <source>
        <dbReference type="ARBA" id="ARBA00022806"/>
    </source>
</evidence>
<dbReference type="PROSITE" id="PS51194">
    <property type="entry name" value="HELICASE_CTER"/>
    <property type="match status" value="1"/>
</dbReference>
<name>A0A4Y7TN90_COPMI</name>
<evidence type="ECO:0000256" key="17">
    <source>
        <dbReference type="SAM" id="Coils"/>
    </source>
</evidence>
<dbReference type="InterPro" id="IPR027417">
    <property type="entry name" value="P-loop_NTPase"/>
</dbReference>
<dbReference type="Pfam" id="PF00270">
    <property type="entry name" value="DEAD"/>
    <property type="match status" value="1"/>
</dbReference>
<evidence type="ECO:0000256" key="3">
    <source>
        <dbReference type="ARBA" id="ARBA00022517"/>
    </source>
</evidence>
<evidence type="ECO:0000313" key="23">
    <source>
        <dbReference type="Proteomes" id="UP000298030"/>
    </source>
</evidence>
<dbReference type="Gene3D" id="3.40.50.300">
    <property type="entry name" value="P-loop containing nucleotide triphosphate hydrolases"/>
    <property type="match status" value="2"/>
</dbReference>
<dbReference type="GO" id="GO:0005524">
    <property type="term" value="F:ATP binding"/>
    <property type="evidence" value="ECO:0007669"/>
    <property type="project" value="UniProtKB-KW"/>
</dbReference>
<feature type="short sequence motif" description="Q motif" evidence="15">
    <location>
        <begin position="176"/>
        <end position="204"/>
    </location>
</feature>
<dbReference type="SUPFAM" id="SSF52540">
    <property type="entry name" value="P-loop containing nucleoside triphosphate hydrolases"/>
    <property type="match status" value="1"/>
</dbReference>
<evidence type="ECO:0000259" key="20">
    <source>
        <dbReference type="PROSITE" id="PS51194"/>
    </source>
</evidence>
<feature type="compositionally biased region" description="Basic residues" evidence="18">
    <location>
        <begin position="710"/>
        <end position="723"/>
    </location>
</feature>
<evidence type="ECO:0000256" key="14">
    <source>
        <dbReference type="ARBA" id="ARBA00047984"/>
    </source>
</evidence>
<feature type="compositionally biased region" description="Acidic residues" evidence="18">
    <location>
        <begin position="137"/>
        <end position="154"/>
    </location>
</feature>
<dbReference type="SMART" id="SM00487">
    <property type="entry name" value="DEXDc"/>
    <property type="match status" value="1"/>
</dbReference>
<dbReference type="GO" id="GO:0003723">
    <property type="term" value="F:RNA binding"/>
    <property type="evidence" value="ECO:0007669"/>
    <property type="project" value="UniProtKB-KW"/>
</dbReference>
<evidence type="ECO:0000256" key="4">
    <source>
        <dbReference type="ARBA" id="ARBA00022741"/>
    </source>
</evidence>
<feature type="region of interest" description="Disordered" evidence="18">
    <location>
        <begin position="614"/>
        <end position="765"/>
    </location>
</feature>
<comment type="caution">
    <text evidence="22">The sequence shown here is derived from an EMBL/GenBank/DDBJ whole genome shotgun (WGS) entry which is preliminary data.</text>
</comment>
<dbReference type="GO" id="GO:0005829">
    <property type="term" value="C:cytosol"/>
    <property type="evidence" value="ECO:0007669"/>
    <property type="project" value="TreeGrafter"/>
</dbReference>
<feature type="coiled-coil region" evidence="17">
    <location>
        <begin position="556"/>
        <end position="603"/>
    </location>
</feature>
<dbReference type="InterPro" id="IPR000629">
    <property type="entry name" value="RNA-helicase_DEAD-box_CS"/>
</dbReference>
<dbReference type="PROSITE" id="PS51192">
    <property type="entry name" value="HELICASE_ATP_BIND_1"/>
    <property type="match status" value="1"/>
</dbReference>
<proteinExistence type="inferred from homology"/>
<keyword evidence="17" id="KW-0175">Coiled coil</keyword>
<comment type="function">
    <text evidence="10">ATP-binding RNA helicase involved in ribosome assembly.</text>
</comment>
<dbReference type="OrthoDB" id="10259843at2759"/>
<evidence type="ECO:0000256" key="16">
    <source>
        <dbReference type="RuleBase" id="RU000492"/>
    </source>
</evidence>
<gene>
    <name evidence="22" type="ORF">FA13DRAFT_1762874</name>
</gene>
<keyword evidence="8" id="KW-0694">RNA-binding</keyword>
<dbReference type="InterPro" id="IPR014001">
    <property type="entry name" value="Helicase_ATP-bd"/>
</dbReference>
<evidence type="ECO:0000256" key="12">
    <source>
        <dbReference type="ARBA" id="ARBA00044078"/>
    </source>
</evidence>
<keyword evidence="6 16" id="KW-0347">Helicase</keyword>
<keyword evidence="23" id="KW-1185">Reference proteome</keyword>
<comment type="subcellular location">
    <subcellularLocation>
        <location evidence="1">Nucleus</location>
        <location evidence="1">Nucleolus</location>
    </subcellularLocation>
</comment>
<feature type="domain" description="Helicase C-terminal" evidence="20">
    <location>
        <begin position="394"/>
        <end position="574"/>
    </location>
</feature>
<evidence type="ECO:0000256" key="15">
    <source>
        <dbReference type="PROSITE-ProRule" id="PRU00552"/>
    </source>
</evidence>
<dbReference type="PANTHER" id="PTHR47959">
    <property type="entry name" value="ATP-DEPENDENT RNA HELICASE RHLE-RELATED"/>
    <property type="match status" value="1"/>
</dbReference>
<evidence type="ECO:0000256" key="5">
    <source>
        <dbReference type="ARBA" id="ARBA00022801"/>
    </source>
</evidence>
<dbReference type="CDD" id="cd17947">
    <property type="entry name" value="DEADc_DDX27"/>
    <property type="match status" value="1"/>
</dbReference>
<keyword evidence="9" id="KW-0539">Nucleus</keyword>
<dbReference type="GO" id="GO:0003724">
    <property type="term" value="F:RNA helicase activity"/>
    <property type="evidence" value="ECO:0007669"/>
    <property type="project" value="UniProtKB-EC"/>
</dbReference>
<reference evidence="22 23" key="1">
    <citation type="journal article" date="2019" name="Nat. Ecol. Evol.">
        <title>Megaphylogeny resolves global patterns of mushroom evolution.</title>
        <authorList>
            <person name="Varga T."/>
            <person name="Krizsan K."/>
            <person name="Foldi C."/>
            <person name="Dima B."/>
            <person name="Sanchez-Garcia M."/>
            <person name="Sanchez-Ramirez S."/>
            <person name="Szollosi G.J."/>
            <person name="Szarkandi J.G."/>
            <person name="Papp V."/>
            <person name="Albert L."/>
            <person name="Andreopoulos W."/>
            <person name="Angelini C."/>
            <person name="Antonin V."/>
            <person name="Barry K.W."/>
            <person name="Bougher N.L."/>
            <person name="Buchanan P."/>
            <person name="Buyck B."/>
            <person name="Bense V."/>
            <person name="Catcheside P."/>
            <person name="Chovatia M."/>
            <person name="Cooper J."/>
            <person name="Damon W."/>
            <person name="Desjardin D."/>
            <person name="Finy P."/>
            <person name="Geml J."/>
            <person name="Haridas S."/>
            <person name="Hughes K."/>
            <person name="Justo A."/>
            <person name="Karasinski D."/>
            <person name="Kautmanova I."/>
            <person name="Kiss B."/>
            <person name="Kocsube S."/>
            <person name="Kotiranta H."/>
            <person name="LaButti K.M."/>
            <person name="Lechner B.E."/>
            <person name="Liimatainen K."/>
            <person name="Lipzen A."/>
            <person name="Lukacs Z."/>
            <person name="Mihaltcheva S."/>
            <person name="Morgado L.N."/>
            <person name="Niskanen T."/>
            <person name="Noordeloos M.E."/>
            <person name="Ohm R.A."/>
            <person name="Ortiz-Santana B."/>
            <person name="Ovrebo C."/>
            <person name="Racz N."/>
            <person name="Riley R."/>
            <person name="Savchenko A."/>
            <person name="Shiryaev A."/>
            <person name="Soop K."/>
            <person name="Spirin V."/>
            <person name="Szebenyi C."/>
            <person name="Tomsovsky M."/>
            <person name="Tulloss R.E."/>
            <person name="Uehling J."/>
            <person name="Grigoriev I.V."/>
            <person name="Vagvolgyi C."/>
            <person name="Papp T."/>
            <person name="Martin F.M."/>
            <person name="Miettinen O."/>
            <person name="Hibbett D.S."/>
            <person name="Nagy L.G."/>
        </authorList>
    </citation>
    <scope>NUCLEOTIDE SEQUENCE [LARGE SCALE GENOMIC DNA]</scope>
    <source>
        <strain evidence="22 23">FP101781</strain>
    </source>
</reference>
<dbReference type="InterPro" id="IPR011545">
    <property type="entry name" value="DEAD/DEAH_box_helicase_dom"/>
</dbReference>
<feature type="compositionally biased region" description="Basic and acidic residues" evidence="18">
    <location>
        <begin position="614"/>
        <end position="654"/>
    </location>
</feature>